<comment type="caution">
    <text evidence="2">The sequence shown here is derived from an EMBL/GenBank/DDBJ whole genome shotgun (WGS) entry which is preliminary data.</text>
</comment>
<keyword evidence="1" id="KW-0812">Transmembrane</keyword>
<proteinExistence type="predicted"/>
<dbReference type="AlphaFoldDB" id="G9WIX4"/>
<keyword evidence="3" id="KW-1185">Reference proteome</keyword>
<evidence type="ECO:0000256" key="1">
    <source>
        <dbReference type="SAM" id="Phobius"/>
    </source>
</evidence>
<sequence length="209" mass="24037">MDKVNYGLRFAILSVMVLLTFLMQSRGHQAVYFFDYMHVSLVTRIFFFGLLLTSFLPIVGSVKEWETGATLNQLIRYKARWHLLVKTYLRNVMILIINPLLILLADFFIFEKNALWPQFFSLIMGYIFFTSLYMLFELLFSPGPALLIISAILLTALLVFRLPAGLAAFFLINHIAVPIWSYLGLCVATICVLCISALFLQRKEFFGSH</sequence>
<keyword evidence="1" id="KW-1133">Transmembrane helix</keyword>
<protein>
    <submittedName>
        <fullName evidence="2">Uncharacterized protein</fullName>
    </submittedName>
</protein>
<dbReference type="HOGENOM" id="CLU_1314373_0_0_9"/>
<reference evidence="2 3" key="1">
    <citation type="journal article" date="2012" name="PLoS ONE">
        <title>Functional divergence in the genus oenococcus as predicted by genome sequencing of the newly-described species, Oenococcus kitaharae.</title>
        <authorList>
            <person name="Borneman A.R."/>
            <person name="McCarthy J.M."/>
            <person name="Chambers P.J."/>
            <person name="Bartowsky E.J."/>
        </authorList>
    </citation>
    <scope>NUCLEOTIDE SEQUENCE [LARGE SCALE GENOMIC DNA]</scope>
    <source>
        <strain evidence="3">DSM17330</strain>
    </source>
</reference>
<dbReference type="RefSeq" id="WP_007744687.1">
    <property type="nucleotide sequence ID" value="NZ_CM001398.1"/>
</dbReference>
<accession>G9WIX4</accession>
<feature type="transmembrane region" description="Helical" evidence="1">
    <location>
        <begin position="37"/>
        <end position="59"/>
    </location>
</feature>
<dbReference type="eggNOG" id="ENOG5032QMI">
    <property type="taxonomic scope" value="Bacteria"/>
</dbReference>
<feature type="transmembrane region" description="Helical" evidence="1">
    <location>
        <begin position="116"/>
        <end position="136"/>
    </location>
</feature>
<dbReference type="STRING" id="336988.NT96_04685"/>
<dbReference type="Proteomes" id="UP000004959">
    <property type="component" value="Chromosome"/>
</dbReference>
<evidence type="ECO:0000313" key="3">
    <source>
        <dbReference type="Proteomes" id="UP000004959"/>
    </source>
</evidence>
<evidence type="ECO:0000313" key="2">
    <source>
        <dbReference type="EMBL" id="EHN58423.1"/>
    </source>
</evidence>
<organism evidence="2 3">
    <name type="scientific">Oenococcus kitaharae DSM 17330</name>
    <dbReference type="NCBI Taxonomy" id="1045004"/>
    <lineage>
        <taxon>Bacteria</taxon>
        <taxon>Bacillati</taxon>
        <taxon>Bacillota</taxon>
        <taxon>Bacilli</taxon>
        <taxon>Lactobacillales</taxon>
        <taxon>Lactobacillaceae</taxon>
        <taxon>Oenococcus</taxon>
    </lineage>
</organism>
<feature type="transmembrane region" description="Helical" evidence="1">
    <location>
        <begin position="179"/>
        <end position="200"/>
    </location>
</feature>
<keyword evidence="1" id="KW-0472">Membrane</keyword>
<gene>
    <name evidence="2" type="ORF">OKIT_0299</name>
</gene>
<dbReference type="EMBL" id="AFVZ01000001">
    <property type="protein sequence ID" value="EHN58423.1"/>
    <property type="molecule type" value="Genomic_DNA"/>
</dbReference>
<feature type="transmembrane region" description="Helical" evidence="1">
    <location>
        <begin position="88"/>
        <end position="110"/>
    </location>
</feature>
<feature type="transmembrane region" description="Helical" evidence="1">
    <location>
        <begin position="148"/>
        <end position="173"/>
    </location>
</feature>
<dbReference type="PATRIC" id="fig|1045004.4.peg.301"/>
<name>G9WIX4_9LACO</name>